<reference evidence="2" key="1">
    <citation type="submission" date="2023-03" db="EMBL/GenBank/DDBJ databases">
        <title>Massive genome expansion in bonnet fungi (Mycena s.s.) driven by repeated elements and novel gene families across ecological guilds.</title>
        <authorList>
            <consortium name="Lawrence Berkeley National Laboratory"/>
            <person name="Harder C.B."/>
            <person name="Miyauchi S."/>
            <person name="Viragh M."/>
            <person name="Kuo A."/>
            <person name="Thoen E."/>
            <person name="Andreopoulos B."/>
            <person name="Lu D."/>
            <person name="Skrede I."/>
            <person name="Drula E."/>
            <person name="Henrissat B."/>
            <person name="Morin E."/>
            <person name="Kohler A."/>
            <person name="Barry K."/>
            <person name="LaButti K."/>
            <person name="Morin E."/>
            <person name="Salamov A."/>
            <person name="Lipzen A."/>
            <person name="Mereny Z."/>
            <person name="Hegedus B."/>
            <person name="Baldrian P."/>
            <person name="Stursova M."/>
            <person name="Weitz H."/>
            <person name="Taylor A."/>
            <person name="Grigoriev I.V."/>
            <person name="Nagy L.G."/>
            <person name="Martin F."/>
            <person name="Kauserud H."/>
        </authorList>
    </citation>
    <scope>NUCLEOTIDE SEQUENCE</scope>
    <source>
        <strain evidence="2">9284</strain>
    </source>
</reference>
<dbReference type="Proteomes" id="UP001221142">
    <property type="component" value="Unassembled WGS sequence"/>
</dbReference>
<dbReference type="AlphaFoldDB" id="A0AAD7FV82"/>
<keyword evidence="3" id="KW-1185">Reference proteome</keyword>
<sequence length="368" mass="41290">MFQFGPDSTDTIPKLASSDSRVLPCSDITDQAHDLPAPSFRLVMTPAEASIVINDSTVRLFPIAANSLVTIGLNQSSTTCVFILQAYHRVERDESQQRLDAYRYPVLTLPNEIVSEIFVHTLPLYPACPPLMGPASPIPLAHICRKWREIAVSTPGLWRSICATAYGQVISRKQTEVVRTWLDRSGSCPLSIQIETAEDNHPVLQEIHLHRERWEHILEVISAPALQELRISAEDLGDKPVGTLGPLISRSGFKLQKLLITGDRRRWPQVSKRVFRSAFPTIPEIAFNSKFILMRGRKDTRRIRVIPILTKKTQILRLLTDGIGFSLSAFAPDVQDIQLDFGGRTKQASRGIQSQYATTFPGPWCEQF</sequence>
<evidence type="ECO:0000259" key="1">
    <source>
        <dbReference type="Pfam" id="PF12937"/>
    </source>
</evidence>
<dbReference type="Pfam" id="PF12937">
    <property type="entry name" value="F-box-like"/>
    <property type="match status" value="1"/>
</dbReference>
<protein>
    <recommendedName>
        <fullName evidence="1">F-box domain-containing protein</fullName>
    </recommendedName>
</protein>
<name>A0AAD7FV82_9AGAR</name>
<comment type="caution">
    <text evidence="2">The sequence shown here is derived from an EMBL/GenBank/DDBJ whole genome shotgun (WGS) entry which is preliminary data.</text>
</comment>
<proteinExistence type="predicted"/>
<gene>
    <name evidence="2" type="ORF">FB45DRAFT_862401</name>
</gene>
<dbReference type="SUPFAM" id="SSF81383">
    <property type="entry name" value="F-box domain"/>
    <property type="match status" value="1"/>
</dbReference>
<organism evidence="2 3">
    <name type="scientific">Roridomyces roridus</name>
    <dbReference type="NCBI Taxonomy" id="1738132"/>
    <lineage>
        <taxon>Eukaryota</taxon>
        <taxon>Fungi</taxon>
        <taxon>Dikarya</taxon>
        <taxon>Basidiomycota</taxon>
        <taxon>Agaricomycotina</taxon>
        <taxon>Agaricomycetes</taxon>
        <taxon>Agaricomycetidae</taxon>
        <taxon>Agaricales</taxon>
        <taxon>Marasmiineae</taxon>
        <taxon>Mycenaceae</taxon>
        <taxon>Roridomyces</taxon>
    </lineage>
</organism>
<dbReference type="InterPro" id="IPR001810">
    <property type="entry name" value="F-box_dom"/>
</dbReference>
<dbReference type="InterPro" id="IPR036047">
    <property type="entry name" value="F-box-like_dom_sf"/>
</dbReference>
<evidence type="ECO:0000313" key="2">
    <source>
        <dbReference type="EMBL" id="KAJ7641150.1"/>
    </source>
</evidence>
<accession>A0AAD7FV82</accession>
<feature type="domain" description="F-box" evidence="1">
    <location>
        <begin position="107"/>
        <end position="162"/>
    </location>
</feature>
<dbReference type="EMBL" id="JARKIF010000004">
    <property type="protein sequence ID" value="KAJ7641150.1"/>
    <property type="molecule type" value="Genomic_DNA"/>
</dbReference>
<dbReference type="Gene3D" id="1.20.1280.50">
    <property type="match status" value="1"/>
</dbReference>
<evidence type="ECO:0000313" key="3">
    <source>
        <dbReference type="Proteomes" id="UP001221142"/>
    </source>
</evidence>